<evidence type="ECO:0000256" key="7">
    <source>
        <dbReference type="ARBA" id="ARBA00022840"/>
    </source>
</evidence>
<dbReference type="SUPFAM" id="SSF52540">
    <property type="entry name" value="P-loop containing nucleoside triphosphate hydrolases"/>
    <property type="match status" value="1"/>
</dbReference>
<keyword evidence="8" id="KW-0408">Iron</keyword>
<reference evidence="12 13" key="1">
    <citation type="submission" date="2020-02" db="EMBL/GenBank/DDBJ databases">
        <title>Genome sequence of the type strain CGMCC 1.15528 of Mesorhizobium zhangyense.</title>
        <authorList>
            <person name="Gao J."/>
            <person name="Sun J."/>
        </authorList>
    </citation>
    <scope>NUCLEOTIDE SEQUENCE [LARGE SCALE GENOMIC DNA]</scope>
    <source>
        <strain evidence="12 13">CGMCC 1.15528</strain>
    </source>
</reference>
<dbReference type="InterPro" id="IPR003439">
    <property type="entry name" value="ABC_transporter-like_ATP-bd"/>
</dbReference>
<organism evidence="12 13">
    <name type="scientific">Mesorhizobium zhangyense</name>
    <dbReference type="NCBI Taxonomy" id="1776730"/>
    <lineage>
        <taxon>Bacteria</taxon>
        <taxon>Pseudomonadati</taxon>
        <taxon>Pseudomonadota</taxon>
        <taxon>Alphaproteobacteria</taxon>
        <taxon>Hyphomicrobiales</taxon>
        <taxon>Phyllobacteriaceae</taxon>
        <taxon>Mesorhizobium</taxon>
    </lineage>
</organism>
<gene>
    <name evidence="12" type="ORF">G6N74_21445</name>
</gene>
<dbReference type="AlphaFoldDB" id="A0A7C9RA38"/>
<protein>
    <submittedName>
        <fullName evidence="12">ABC transporter ATP-binding protein</fullName>
    </submittedName>
</protein>
<evidence type="ECO:0000256" key="1">
    <source>
        <dbReference type="ARBA" id="ARBA00004202"/>
    </source>
</evidence>
<dbReference type="SMART" id="SM00382">
    <property type="entry name" value="AAA"/>
    <property type="match status" value="1"/>
</dbReference>
<dbReference type="PROSITE" id="PS00211">
    <property type="entry name" value="ABC_TRANSPORTER_1"/>
    <property type="match status" value="1"/>
</dbReference>
<dbReference type="Pfam" id="PF00005">
    <property type="entry name" value="ABC_tran"/>
    <property type="match status" value="1"/>
</dbReference>
<keyword evidence="4" id="KW-1003">Cell membrane</keyword>
<dbReference type="Gene3D" id="3.40.50.300">
    <property type="entry name" value="P-loop containing nucleotide triphosphate hydrolases"/>
    <property type="match status" value="1"/>
</dbReference>
<evidence type="ECO:0000313" key="13">
    <source>
        <dbReference type="Proteomes" id="UP000481252"/>
    </source>
</evidence>
<dbReference type="GO" id="GO:0006826">
    <property type="term" value="P:iron ion transport"/>
    <property type="evidence" value="ECO:0007669"/>
    <property type="project" value="UniProtKB-KW"/>
</dbReference>
<dbReference type="GO" id="GO:0016887">
    <property type="term" value="F:ATP hydrolysis activity"/>
    <property type="evidence" value="ECO:0007669"/>
    <property type="project" value="InterPro"/>
</dbReference>
<sequence>MPVNDKNTPAKLTGQCVSIAYGQHRIVEDLDLIVPERRFTALIGPNGSGKSTVLRTFAGLMAKADGTILLDGHSIDTLSTKEMAKRVGVLLQGPVAPEGLTVRDLVQQGRYPHRSLFGRWSEQDQDACEEALMLTGMTTLADTALDSLSGGQRQRAWIAMTLAQQGEVLLLDEPTTYLDLAHQIELMNLITVLVHKHGKTVVAVLHDINQAARYAEHVVILKGGKITAAGPPDEVISAEAIADVFGVKSVIIRDPVAGTPLCVPL</sequence>
<evidence type="ECO:0000256" key="4">
    <source>
        <dbReference type="ARBA" id="ARBA00022475"/>
    </source>
</evidence>
<dbReference type="InterPro" id="IPR003593">
    <property type="entry name" value="AAA+_ATPase"/>
</dbReference>
<dbReference type="GO" id="GO:0005524">
    <property type="term" value="F:ATP binding"/>
    <property type="evidence" value="ECO:0007669"/>
    <property type="project" value="UniProtKB-KW"/>
</dbReference>
<keyword evidence="9" id="KW-0406">Ion transport</keyword>
<comment type="caution">
    <text evidence="12">The sequence shown here is derived from an EMBL/GenBank/DDBJ whole genome shotgun (WGS) entry which is preliminary data.</text>
</comment>
<keyword evidence="3" id="KW-0813">Transport</keyword>
<comment type="subcellular location">
    <subcellularLocation>
        <location evidence="1">Cell membrane</location>
        <topology evidence="1">Peripheral membrane protein</topology>
    </subcellularLocation>
</comment>
<dbReference type="InterPro" id="IPR051535">
    <property type="entry name" value="Siderophore_ABC-ATPase"/>
</dbReference>
<evidence type="ECO:0000256" key="9">
    <source>
        <dbReference type="ARBA" id="ARBA00023065"/>
    </source>
</evidence>
<evidence type="ECO:0000313" key="12">
    <source>
        <dbReference type="EMBL" id="NGN43636.1"/>
    </source>
</evidence>
<name>A0A7C9RA38_9HYPH</name>
<dbReference type="EMBL" id="JAAKZG010000010">
    <property type="protein sequence ID" value="NGN43636.1"/>
    <property type="molecule type" value="Genomic_DNA"/>
</dbReference>
<keyword evidence="10" id="KW-0472">Membrane</keyword>
<evidence type="ECO:0000256" key="10">
    <source>
        <dbReference type="ARBA" id="ARBA00023136"/>
    </source>
</evidence>
<evidence type="ECO:0000256" key="8">
    <source>
        <dbReference type="ARBA" id="ARBA00023004"/>
    </source>
</evidence>
<evidence type="ECO:0000259" key="11">
    <source>
        <dbReference type="PROSITE" id="PS50893"/>
    </source>
</evidence>
<dbReference type="InterPro" id="IPR027417">
    <property type="entry name" value="P-loop_NTPase"/>
</dbReference>
<dbReference type="FunFam" id="3.40.50.300:FF:000134">
    <property type="entry name" value="Iron-enterobactin ABC transporter ATP-binding protein"/>
    <property type="match status" value="1"/>
</dbReference>
<evidence type="ECO:0000256" key="2">
    <source>
        <dbReference type="ARBA" id="ARBA00005417"/>
    </source>
</evidence>
<dbReference type="CDD" id="cd03214">
    <property type="entry name" value="ABC_Iron-Siderophores_B12_Hemin"/>
    <property type="match status" value="1"/>
</dbReference>
<keyword evidence="5" id="KW-0410">Iron transport</keyword>
<comment type="similarity">
    <text evidence="2">Belongs to the ABC transporter superfamily.</text>
</comment>
<dbReference type="PANTHER" id="PTHR42771:SF2">
    <property type="entry name" value="IRON(3+)-HYDROXAMATE IMPORT ATP-BINDING PROTEIN FHUC"/>
    <property type="match status" value="1"/>
</dbReference>
<dbReference type="PROSITE" id="PS50893">
    <property type="entry name" value="ABC_TRANSPORTER_2"/>
    <property type="match status" value="1"/>
</dbReference>
<evidence type="ECO:0000256" key="6">
    <source>
        <dbReference type="ARBA" id="ARBA00022741"/>
    </source>
</evidence>
<feature type="domain" description="ABC transporter" evidence="11">
    <location>
        <begin position="12"/>
        <end position="248"/>
    </location>
</feature>
<dbReference type="Proteomes" id="UP000481252">
    <property type="component" value="Unassembled WGS sequence"/>
</dbReference>
<dbReference type="PANTHER" id="PTHR42771">
    <property type="entry name" value="IRON(3+)-HYDROXAMATE IMPORT ATP-BINDING PROTEIN FHUC"/>
    <property type="match status" value="1"/>
</dbReference>
<dbReference type="RefSeq" id="WP_165120048.1">
    <property type="nucleotide sequence ID" value="NZ_JAAKZG010000010.1"/>
</dbReference>
<dbReference type="InterPro" id="IPR017871">
    <property type="entry name" value="ABC_transporter-like_CS"/>
</dbReference>
<accession>A0A7C9RA38</accession>
<evidence type="ECO:0000256" key="5">
    <source>
        <dbReference type="ARBA" id="ARBA00022496"/>
    </source>
</evidence>
<keyword evidence="6" id="KW-0547">Nucleotide-binding</keyword>
<keyword evidence="13" id="KW-1185">Reference proteome</keyword>
<dbReference type="GO" id="GO:0005886">
    <property type="term" value="C:plasma membrane"/>
    <property type="evidence" value="ECO:0007669"/>
    <property type="project" value="UniProtKB-SubCell"/>
</dbReference>
<proteinExistence type="inferred from homology"/>
<evidence type="ECO:0000256" key="3">
    <source>
        <dbReference type="ARBA" id="ARBA00022448"/>
    </source>
</evidence>
<keyword evidence="7 12" id="KW-0067">ATP-binding</keyword>